<dbReference type="SUPFAM" id="SSF143100">
    <property type="entry name" value="TTHA1013/TTHA0281-like"/>
    <property type="match status" value="1"/>
</dbReference>
<dbReference type="InterPro" id="IPR035069">
    <property type="entry name" value="TTHA1013/TTHA0281-like"/>
</dbReference>
<dbReference type="Proteomes" id="UP000663505">
    <property type="component" value="Chromosome"/>
</dbReference>
<accession>A0A9X7Z7H5</accession>
<evidence type="ECO:0000259" key="1">
    <source>
        <dbReference type="Pfam" id="PF15919"/>
    </source>
</evidence>
<evidence type="ECO:0000313" key="2">
    <source>
        <dbReference type="EMBL" id="QSO47360.1"/>
    </source>
</evidence>
<dbReference type="InterPro" id="IPR051404">
    <property type="entry name" value="TA_system_antitoxin"/>
</dbReference>
<dbReference type="Gene3D" id="1.10.1220.10">
    <property type="entry name" value="Met repressor-like"/>
    <property type="match status" value="1"/>
</dbReference>
<dbReference type="PANTHER" id="PTHR34504:SF2">
    <property type="entry name" value="UPF0150 PROTEIN SSL0259"/>
    <property type="match status" value="1"/>
</dbReference>
<reference evidence="2 3" key="1">
    <citation type="submission" date="2021-02" db="EMBL/GenBank/DDBJ databases">
        <title>Alicyclobacillus curvatus sp. nov. and Alicyclobacillus mengziensis sp. nov., two acidophilic bacteria isolated from acid mine drainage.</title>
        <authorList>
            <person name="Huang Y."/>
        </authorList>
    </citation>
    <scope>NUCLEOTIDE SEQUENCE [LARGE SCALE GENOMIC DNA]</scope>
    <source>
        <strain evidence="2 3">S30H14</strain>
    </source>
</reference>
<proteinExistence type="predicted"/>
<evidence type="ECO:0000313" key="3">
    <source>
        <dbReference type="Proteomes" id="UP000663505"/>
    </source>
</evidence>
<feature type="domain" description="HicB-like antitoxin of toxin-antitoxin system" evidence="1">
    <location>
        <begin position="14"/>
        <end position="77"/>
    </location>
</feature>
<dbReference type="InterPro" id="IPR010985">
    <property type="entry name" value="Ribbon_hlx_hlx"/>
</dbReference>
<dbReference type="InterPro" id="IPR013321">
    <property type="entry name" value="Arc_rbn_hlx_hlx"/>
</dbReference>
<protein>
    <submittedName>
        <fullName evidence="2">Type II toxin-antitoxin system HicB family antitoxin</fullName>
    </submittedName>
</protein>
<dbReference type="AlphaFoldDB" id="A0A9X7Z7H5"/>
<dbReference type="PANTHER" id="PTHR34504">
    <property type="entry name" value="ANTITOXIN HICB"/>
    <property type="match status" value="1"/>
</dbReference>
<name>A0A9X7Z7H5_9BACL</name>
<dbReference type="InterPro" id="IPR031807">
    <property type="entry name" value="HicB-like"/>
</dbReference>
<dbReference type="GO" id="GO:0006355">
    <property type="term" value="P:regulation of DNA-templated transcription"/>
    <property type="evidence" value="ECO:0007669"/>
    <property type="project" value="InterPro"/>
</dbReference>
<dbReference type="KEGG" id="afx:JZ786_23730"/>
<dbReference type="InterPro" id="IPR008651">
    <property type="entry name" value="Uncharacterised_HicB"/>
</dbReference>
<dbReference type="SUPFAM" id="SSF47598">
    <property type="entry name" value="Ribbon-helix-helix"/>
    <property type="match status" value="1"/>
</dbReference>
<organism evidence="2 3">
    <name type="scientific">Alicyclobacillus mengziensis</name>
    <dbReference type="NCBI Taxonomy" id="2931921"/>
    <lineage>
        <taxon>Bacteria</taxon>
        <taxon>Bacillati</taxon>
        <taxon>Bacillota</taxon>
        <taxon>Bacilli</taxon>
        <taxon>Bacillales</taxon>
        <taxon>Alicyclobacillaceae</taxon>
        <taxon>Alicyclobacillus</taxon>
    </lineage>
</organism>
<keyword evidence="3" id="KW-1185">Reference proteome</keyword>
<dbReference type="Gene3D" id="3.30.160.250">
    <property type="match status" value="1"/>
</dbReference>
<sequence>MMEKDLDYYMSLPYAITVIPDPQSGGYVAKINELPGCITQAESLPELMNMIQDAKRCWLDGALQDGIEIPEPNDLTDAEPSKFLLRLPKSLQRDLAARAKLEGVSLNQYMLYQLARSVGPVNMQGSAQDEMAATVTG</sequence>
<dbReference type="Pfam" id="PF05534">
    <property type="entry name" value="HicB"/>
    <property type="match status" value="1"/>
</dbReference>
<dbReference type="EMBL" id="CP071182">
    <property type="protein sequence ID" value="QSO47360.1"/>
    <property type="molecule type" value="Genomic_DNA"/>
</dbReference>
<gene>
    <name evidence="2" type="ORF">JZ786_23730</name>
</gene>
<dbReference type="Pfam" id="PF15919">
    <property type="entry name" value="HicB_lk_antitox"/>
    <property type="match status" value="1"/>
</dbReference>